<organism evidence="1 2">
    <name type="scientific">Methylocaldum marinum</name>
    <dbReference type="NCBI Taxonomy" id="1432792"/>
    <lineage>
        <taxon>Bacteria</taxon>
        <taxon>Pseudomonadati</taxon>
        <taxon>Pseudomonadota</taxon>
        <taxon>Gammaproteobacteria</taxon>
        <taxon>Methylococcales</taxon>
        <taxon>Methylococcaceae</taxon>
        <taxon>Methylocaldum</taxon>
    </lineage>
</organism>
<protein>
    <submittedName>
        <fullName evidence="1">Monogalactosyldiacylglycerol synthase</fullName>
    </submittedName>
</protein>
<name>A0A250KZY6_9GAMM</name>
<proteinExistence type="predicted"/>
<dbReference type="Proteomes" id="UP000266313">
    <property type="component" value="Chromosome"/>
</dbReference>
<keyword evidence="2" id="KW-1185">Reference proteome</keyword>
<evidence type="ECO:0000313" key="2">
    <source>
        <dbReference type="Proteomes" id="UP000266313"/>
    </source>
</evidence>
<evidence type="ECO:0000313" key="1">
    <source>
        <dbReference type="EMBL" id="BBA37152.1"/>
    </source>
</evidence>
<gene>
    <name evidence="1" type="ORF">sS8_5230</name>
</gene>
<dbReference type="EMBL" id="AP017928">
    <property type="protein sequence ID" value="BBA37152.1"/>
    <property type="molecule type" value="Genomic_DNA"/>
</dbReference>
<dbReference type="AlphaFoldDB" id="A0A250KZY6"/>
<reference evidence="1 2" key="1">
    <citation type="submission" date="2016-12" db="EMBL/GenBank/DDBJ databases">
        <title>Genome sequencing of Methylocaldum marinum.</title>
        <authorList>
            <person name="Takeuchi M."/>
            <person name="Kamagata Y."/>
            <person name="Hiraoka S."/>
            <person name="Oshima K."/>
            <person name="Hattori M."/>
            <person name="Iwasaki W."/>
        </authorList>
    </citation>
    <scope>NUCLEOTIDE SEQUENCE [LARGE SCALE GENOMIC DNA]</scope>
    <source>
        <strain evidence="1 2">S8</strain>
    </source>
</reference>
<dbReference type="RefSeq" id="WP_119632187.1">
    <property type="nucleotide sequence ID" value="NZ_AP017928.1"/>
</dbReference>
<sequence>MVTLHDKDSGVFIGEISDQQLQQLMDALEEESSIDKDYFVNRAELAFLEDQGLDRALIGLLRTALGDREEMEIVWGTS</sequence>
<dbReference type="OrthoDB" id="26322at2"/>
<dbReference type="KEGG" id="mmai:sS8_5230"/>
<accession>A0A250KZY6</accession>